<proteinExistence type="predicted"/>
<accession>A0A8H3J2Y5</accession>
<evidence type="ECO:0000313" key="3">
    <source>
        <dbReference type="Proteomes" id="UP000664203"/>
    </source>
</evidence>
<evidence type="ECO:0000256" key="1">
    <source>
        <dbReference type="SAM" id="SignalP"/>
    </source>
</evidence>
<dbReference type="AlphaFoldDB" id="A0A8H3J2Y5"/>
<keyword evidence="1" id="KW-0732">Signal</keyword>
<organism evidence="2 3">
    <name type="scientific">Alectoria fallacina</name>
    <dbReference type="NCBI Taxonomy" id="1903189"/>
    <lineage>
        <taxon>Eukaryota</taxon>
        <taxon>Fungi</taxon>
        <taxon>Dikarya</taxon>
        <taxon>Ascomycota</taxon>
        <taxon>Pezizomycotina</taxon>
        <taxon>Lecanoromycetes</taxon>
        <taxon>OSLEUM clade</taxon>
        <taxon>Lecanoromycetidae</taxon>
        <taxon>Lecanorales</taxon>
        <taxon>Lecanorineae</taxon>
        <taxon>Parmeliaceae</taxon>
        <taxon>Alectoria</taxon>
    </lineage>
</organism>
<feature type="chain" id="PRO_5034840049" evidence="1">
    <location>
        <begin position="17"/>
        <end position="177"/>
    </location>
</feature>
<gene>
    <name evidence="2" type="ORF">ALECFALPRED_008194</name>
</gene>
<protein>
    <submittedName>
        <fullName evidence="2">Uncharacterized protein</fullName>
    </submittedName>
</protein>
<comment type="caution">
    <text evidence="2">The sequence shown here is derived from an EMBL/GenBank/DDBJ whole genome shotgun (WGS) entry which is preliminary data.</text>
</comment>
<evidence type="ECO:0000313" key="2">
    <source>
        <dbReference type="EMBL" id="CAF9939608.1"/>
    </source>
</evidence>
<dbReference type="Proteomes" id="UP000664203">
    <property type="component" value="Unassembled WGS sequence"/>
</dbReference>
<name>A0A8H3J2Y5_9LECA</name>
<feature type="signal peptide" evidence="1">
    <location>
        <begin position="1"/>
        <end position="16"/>
    </location>
</feature>
<keyword evidence="3" id="KW-1185">Reference proteome</keyword>
<dbReference type="EMBL" id="CAJPDR010000557">
    <property type="protein sequence ID" value="CAF9939608.1"/>
    <property type="molecule type" value="Genomic_DNA"/>
</dbReference>
<sequence length="177" mass="20067">MLLTPFLFLALALAAALDDPASSPNLTATNRCSSSPDWQAYAFLVEDCFTAIQRVYIERVLQRPDEMYEFVAEGTYPETRNPWVRTPFEYTVNSCTLSNVMLSWFGPRESLPGRGSGRYEQSDTATFREIWGAARLVERNCLLPTRRPGWDAVGEDSQEEYPKTGGFFSFFSECDGR</sequence>
<dbReference type="OrthoDB" id="5385976at2759"/>
<reference evidence="2" key="1">
    <citation type="submission" date="2021-03" db="EMBL/GenBank/DDBJ databases">
        <authorList>
            <person name="Tagirdzhanova G."/>
        </authorList>
    </citation>
    <scope>NUCLEOTIDE SEQUENCE</scope>
</reference>